<name>A0A2J7ZE81_STRMQ</name>
<dbReference type="AlphaFoldDB" id="A0A2J7ZE81"/>
<accession>A0A2J7ZE81</accession>
<evidence type="ECO:0000313" key="2">
    <source>
        <dbReference type="Proteomes" id="UP000236520"/>
    </source>
</evidence>
<keyword evidence="2" id="KW-1185">Reference proteome</keyword>
<reference evidence="1 2" key="1">
    <citation type="submission" date="2015-09" db="EMBL/GenBank/DDBJ databases">
        <title>Genome sequence, genome mining and natural product profiling of a biocontrol bacterium Streptomyces malaysiensis F913.</title>
        <authorList>
            <person name="Xu Y."/>
            <person name="Wei J."/>
            <person name="Xie J."/>
            <person name="Li T."/>
            <person name="Zhou Z."/>
        </authorList>
    </citation>
    <scope>NUCLEOTIDE SEQUENCE [LARGE SCALE GENOMIC DNA]</scope>
    <source>
        <strain evidence="1 2">F913</strain>
    </source>
</reference>
<sequence>MASKIRNALLNYSPLFGLPGVEFRLHGTTLYNSIYRTDSELLANGHVYGGGAYLAPVLYLQHVPGGELFDTYTECVERVW</sequence>
<dbReference type="EMBL" id="LJIW01000001">
    <property type="protein sequence ID" value="PNG98558.1"/>
    <property type="molecule type" value="Genomic_DNA"/>
</dbReference>
<dbReference type="Proteomes" id="UP000236520">
    <property type="component" value="Unassembled WGS sequence"/>
</dbReference>
<proteinExistence type="predicted"/>
<organism evidence="1 2">
    <name type="scientific">Streptomyces malaysiensis</name>
    <dbReference type="NCBI Taxonomy" id="92644"/>
    <lineage>
        <taxon>Bacteria</taxon>
        <taxon>Bacillati</taxon>
        <taxon>Actinomycetota</taxon>
        <taxon>Actinomycetes</taxon>
        <taxon>Kitasatosporales</taxon>
        <taxon>Streptomycetaceae</taxon>
        <taxon>Streptomyces</taxon>
        <taxon>Streptomyces violaceusniger group</taxon>
    </lineage>
</organism>
<comment type="caution">
    <text evidence="1">The sequence shown here is derived from an EMBL/GenBank/DDBJ whole genome shotgun (WGS) entry which is preliminary data.</text>
</comment>
<evidence type="ECO:0000313" key="1">
    <source>
        <dbReference type="EMBL" id="PNG98558.1"/>
    </source>
</evidence>
<protein>
    <submittedName>
        <fullName evidence="1">Uncharacterized protein</fullName>
    </submittedName>
</protein>
<gene>
    <name evidence="1" type="ORF">SMF913_14583</name>
</gene>